<name>A0AC61S3V6_9BACT</name>
<comment type="caution">
    <text evidence="1">The sequence shown here is derived from an EMBL/GenBank/DDBJ whole genome shotgun (WGS) entry which is preliminary data.</text>
</comment>
<evidence type="ECO:0000313" key="2">
    <source>
        <dbReference type="Proteomes" id="UP000305401"/>
    </source>
</evidence>
<evidence type="ECO:0000313" key="1">
    <source>
        <dbReference type="EMBL" id="THG45966.1"/>
    </source>
</evidence>
<keyword evidence="2" id="KW-1185">Reference proteome</keyword>
<dbReference type="Proteomes" id="UP000305401">
    <property type="component" value="Unassembled WGS sequence"/>
</dbReference>
<protein>
    <submittedName>
        <fullName evidence="1">Uncharacterized protein</fullName>
    </submittedName>
</protein>
<reference evidence="1" key="1">
    <citation type="submission" date="2019-04" db="EMBL/GenBank/DDBJ databases">
        <title>Microbes associate with the intestines of laboratory mice.</title>
        <authorList>
            <person name="Navarre W."/>
            <person name="Wong E."/>
            <person name="Huang K.C."/>
            <person name="Tropini C."/>
            <person name="Ng K."/>
            <person name="Yu B."/>
        </authorList>
    </citation>
    <scope>NUCLEOTIDE SEQUENCE</scope>
    <source>
        <strain evidence="1">NM86_A22</strain>
    </source>
</reference>
<proteinExistence type="predicted"/>
<accession>A0AC61S3V6</accession>
<sequence>MQEFRDIKIHKLDSAASEERFLLEYGDNMFEANAIVVDLLETLQDHGSRQDAIDAFVEKHKQKYTAEHVGECIDMVFNPIFEKEANNASRGFLYSKQFIDGPEISRLTDALKCLFRMRYALPVTIAAVAMDIWFLLSATGMRRFDGGLTVTILVGLVLFLCASSFLHELGHASACRYMGIKHGGIGFAMYLTFPIFFTDVTKAWCLPRKKRMAVNLGGIYFQLYILIGLIAVYYFTNSDFVRYLILAMNLGFVLVLNPFFRFDGYWIATDLLGVPNLRQQSMSTLRYTLARLMGRKTSEKPYLLLMRGREKWIFVIYSVVVNLFMGYFFFYVIPLFIYRFCSTFPLEAEKLLTYLSSGVTPPFAIIHNIFGQLLFLAMIGYMLYGLSRPYINRIRRNPNK</sequence>
<gene>
    <name evidence="1" type="ORF">E5990_08550</name>
</gene>
<organism evidence="1 2">
    <name type="scientific">Muribaculum caecicola</name>
    <dbReference type="NCBI Taxonomy" id="3038144"/>
    <lineage>
        <taxon>Bacteria</taxon>
        <taxon>Pseudomonadati</taxon>
        <taxon>Bacteroidota</taxon>
        <taxon>Bacteroidia</taxon>
        <taxon>Bacteroidales</taxon>
        <taxon>Muribaculaceae</taxon>
        <taxon>Muribaculum</taxon>
    </lineage>
</organism>
<dbReference type="EMBL" id="SSTG01000117">
    <property type="protein sequence ID" value="THG45966.1"/>
    <property type="molecule type" value="Genomic_DNA"/>
</dbReference>